<organism evidence="2 3">
    <name type="scientific">Paenibacillus chibensis</name>
    <dbReference type="NCBI Taxonomy" id="59846"/>
    <lineage>
        <taxon>Bacteria</taxon>
        <taxon>Bacillati</taxon>
        <taxon>Bacillota</taxon>
        <taxon>Bacilli</taxon>
        <taxon>Bacillales</taxon>
        <taxon>Paenibacillaceae</taxon>
        <taxon>Paenibacillus</taxon>
    </lineage>
</organism>
<evidence type="ECO:0000256" key="1">
    <source>
        <dbReference type="SAM" id="Phobius"/>
    </source>
</evidence>
<dbReference type="Proteomes" id="UP001343257">
    <property type="component" value="Unassembled WGS sequence"/>
</dbReference>
<dbReference type="RefSeq" id="WP_328279443.1">
    <property type="nucleotide sequence ID" value="NZ_JARTLD010000039.1"/>
</dbReference>
<evidence type="ECO:0000313" key="2">
    <source>
        <dbReference type="EMBL" id="MED5018849.1"/>
    </source>
</evidence>
<dbReference type="EMBL" id="JARTLD010000039">
    <property type="protein sequence ID" value="MED5018849.1"/>
    <property type="molecule type" value="Genomic_DNA"/>
</dbReference>
<protein>
    <submittedName>
        <fullName evidence="2">Branched-chain amino acid transporter permease</fullName>
    </submittedName>
</protein>
<proteinExistence type="predicted"/>
<keyword evidence="1" id="KW-0812">Transmembrane</keyword>
<feature type="transmembrane region" description="Helical" evidence="1">
    <location>
        <begin position="91"/>
        <end position="109"/>
    </location>
</feature>
<gene>
    <name evidence="2" type="ORF">P9847_16180</name>
</gene>
<sequence length="110" mass="12056">MVLSTTEAALTILVIAAATLLTRVLPFLVFPAHKKTPDFVTYLGKVLPFAIIGMLIVYCFKSVSPSAWPHGIPELLAGLFVIGVHKWKHNLLLSIGGGTILYMIMVQYVF</sequence>
<accession>A0ABU6PVF7</accession>
<dbReference type="InterPro" id="IPR008407">
    <property type="entry name" value="Brnchd-chn_aa_trnsp_AzlD"/>
</dbReference>
<evidence type="ECO:0000313" key="3">
    <source>
        <dbReference type="Proteomes" id="UP001343257"/>
    </source>
</evidence>
<name>A0ABU6PVF7_9BACL</name>
<keyword evidence="3" id="KW-1185">Reference proteome</keyword>
<comment type="caution">
    <text evidence="2">The sequence shown here is derived from an EMBL/GenBank/DDBJ whole genome shotgun (WGS) entry which is preliminary data.</text>
</comment>
<feature type="transmembrane region" description="Helical" evidence="1">
    <location>
        <begin position="42"/>
        <end position="60"/>
    </location>
</feature>
<keyword evidence="1" id="KW-1133">Transmembrane helix</keyword>
<dbReference type="Pfam" id="PF05437">
    <property type="entry name" value="AzlD"/>
    <property type="match status" value="1"/>
</dbReference>
<dbReference type="PIRSF" id="PIRSF003203">
    <property type="entry name" value="AzlD"/>
    <property type="match status" value="1"/>
</dbReference>
<feature type="transmembrane region" description="Helical" evidence="1">
    <location>
        <begin position="67"/>
        <end position="85"/>
    </location>
</feature>
<keyword evidence="1" id="KW-0472">Membrane</keyword>
<reference evidence="2 3" key="1">
    <citation type="submission" date="2023-03" db="EMBL/GenBank/DDBJ databases">
        <title>Bacillus Genome Sequencing.</title>
        <authorList>
            <person name="Dunlap C."/>
        </authorList>
    </citation>
    <scope>NUCLEOTIDE SEQUENCE [LARGE SCALE GENOMIC DNA]</scope>
    <source>
        <strain evidence="2 3">NRS-52</strain>
    </source>
</reference>